<evidence type="ECO:0000256" key="1">
    <source>
        <dbReference type="SAM" id="MobiDB-lite"/>
    </source>
</evidence>
<feature type="signal peptide" evidence="2">
    <location>
        <begin position="1"/>
        <end position="22"/>
    </location>
</feature>
<dbReference type="Proteomes" id="UP000005220">
    <property type="component" value="Chromosome 6"/>
</dbReference>
<reference evidence="3 4" key="1">
    <citation type="journal article" date="2011" name="Proc. Natl. Acad. Sci. U.S.A.">
        <title>Evolutionary erosion of yeast sex chromosomes by mating-type switching accidents.</title>
        <authorList>
            <person name="Gordon J.L."/>
            <person name="Armisen D."/>
            <person name="Proux-Wera E."/>
            <person name="Oheigeartaigh S.S."/>
            <person name="Byrne K.P."/>
            <person name="Wolfe K.H."/>
        </authorList>
    </citation>
    <scope>NUCLEOTIDE SEQUENCE [LARGE SCALE GENOMIC DNA]</scope>
    <source>
        <strain evidence="4">ATCC 22294 / BCRC 22015 / CBS 2517 / CECT 1963 / NBRC 1671 / NRRL Y-8276</strain>
    </source>
</reference>
<name>H2AWW4_KAZAF</name>
<evidence type="ECO:0000313" key="3">
    <source>
        <dbReference type="EMBL" id="CCF58864.1"/>
    </source>
</evidence>
<dbReference type="KEGG" id="kaf:KAFR_0F02670"/>
<organism evidence="3 4">
    <name type="scientific">Kazachstania africana (strain ATCC 22294 / BCRC 22015 / CBS 2517 / CECT 1963 / NBRC 1671 / NRRL Y-8276)</name>
    <name type="common">Yeast</name>
    <name type="synonym">Kluyveromyces africanus</name>
    <dbReference type="NCBI Taxonomy" id="1071382"/>
    <lineage>
        <taxon>Eukaryota</taxon>
        <taxon>Fungi</taxon>
        <taxon>Dikarya</taxon>
        <taxon>Ascomycota</taxon>
        <taxon>Saccharomycotina</taxon>
        <taxon>Saccharomycetes</taxon>
        <taxon>Saccharomycetales</taxon>
        <taxon>Saccharomycetaceae</taxon>
        <taxon>Kazachstania</taxon>
    </lineage>
</organism>
<sequence>MRRYSTIVIFFFPLALCNLTWASTEKLDIDEQLLTESSDDNYNYSLDNVESGTAVLYLKTLDTSIEGMNQTVAKQSSYSHSAELASTTRYSNYSISLTGRQEQKTSSTSLSNGTKTRTTAESVSNSSLETMNSSNAGGNILTTPFLLRGLSALTTLF</sequence>
<evidence type="ECO:0000256" key="2">
    <source>
        <dbReference type="SAM" id="SignalP"/>
    </source>
</evidence>
<gene>
    <name evidence="3" type="primary">KAFR0F02670</name>
    <name evidence="3" type="ORF">KAFR_0F02670</name>
</gene>
<dbReference type="GeneID" id="13884332"/>
<keyword evidence="2" id="KW-0732">Signal</keyword>
<feature type="chain" id="PRO_5003560004" evidence="2">
    <location>
        <begin position="23"/>
        <end position="157"/>
    </location>
</feature>
<protein>
    <submittedName>
        <fullName evidence="3">Uncharacterized protein</fullName>
    </submittedName>
</protein>
<proteinExistence type="predicted"/>
<dbReference type="EMBL" id="HE650826">
    <property type="protein sequence ID" value="CCF58864.1"/>
    <property type="molecule type" value="Genomic_DNA"/>
</dbReference>
<dbReference type="InParanoid" id="H2AWW4"/>
<feature type="region of interest" description="Disordered" evidence="1">
    <location>
        <begin position="99"/>
        <end position="131"/>
    </location>
</feature>
<dbReference type="RefSeq" id="XP_003957999.1">
    <property type="nucleotide sequence ID" value="XM_003957950.1"/>
</dbReference>
<evidence type="ECO:0000313" key="4">
    <source>
        <dbReference type="Proteomes" id="UP000005220"/>
    </source>
</evidence>
<dbReference type="HOGENOM" id="CLU_1678178_0_0_1"/>
<dbReference type="AlphaFoldDB" id="H2AWW4"/>
<accession>H2AWW4</accession>
<keyword evidence="4" id="KW-1185">Reference proteome</keyword>